<name>A0A0B6ZRR4_9EUPU</name>
<sequence>MSNNVDKQGGTDRDVRIKIQRPESCGVLNKYSPIISYHNLSAERDTSKLMFQLYFKTSIS</sequence>
<gene>
    <name evidence="1" type="primary">ORF77620</name>
</gene>
<dbReference type="AlphaFoldDB" id="A0A0B6ZRR4"/>
<accession>A0A0B6ZRR4</accession>
<proteinExistence type="predicted"/>
<reference evidence="1" key="1">
    <citation type="submission" date="2014-12" db="EMBL/GenBank/DDBJ databases">
        <title>Insight into the proteome of Arion vulgaris.</title>
        <authorList>
            <person name="Aradska J."/>
            <person name="Bulat T."/>
            <person name="Smidak R."/>
            <person name="Sarate P."/>
            <person name="Gangsoo J."/>
            <person name="Sialana F."/>
            <person name="Bilban M."/>
            <person name="Lubec G."/>
        </authorList>
    </citation>
    <scope>NUCLEOTIDE SEQUENCE</scope>
    <source>
        <tissue evidence="1">Skin</tissue>
    </source>
</reference>
<evidence type="ECO:0000313" key="1">
    <source>
        <dbReference type="EMBL" id="CEK71273.1"/>
    </source>
</evidence>
<protein>
    <submittedName>
        <fullName evidence="1">Uncharacterized protein</fullName>
    </submittedName>
</protein>
<dbReference type="EMBL" id="HACG01024408">
    <property type="protein sequence ID" value="CEK71273.1"/>
    <property type="molecule type" value="Transcribed_RNA"/>
</dbReference>
<organism evidence="1">
    <name type="scientific">Arion vulgaris</name>
    <dbReference type="NCBI Taxonomy" id="1028688"/>
    <lineage>
        <taxon>Eukaryota</taxon>
        <taxon>Metazoa</taxon>
        <taxon>Spiralia</taxon>
        <taxon>Lophotrochozoa</taxon>
        <taxon>Mollusca</taxon>
        <taxon>Gastropoda</taxon>
        <taxon>Heterobranchia</taxon>
        <taxon>Euthyneura</taxon>
        <taxon>Panpulmonata</taxon>
        <taxon>Eupulmonata</taxon>
        <taxon>Stylommatophora</taxon>
        <taxon>Helicina</taxon>
        <taxon>Arionoidea</taxon>
        <taxon>Arionidae</taxon>
        <taxon>Arion</taxon>
    </lineage>
</organism>